<evidence type="ECO:0000313" key="2">
    <source>
        <dbReference type="EMBL" id="GHD09730.1"/>
    </source>
</evidence>
<dbReference type="AlphaFoldDB" id="A0A918X442"/>
<evidence type="ECO:0000256" key="1">
    <source>
        <dbReference type="SAM" id="Phobius"/>
    </source>
</evidence>
<reference evidence="2" key="2">
    <citation type="submission" date="2020-09" db="EMBL/GenBank/DDBJ databases">
        <authorList>
            <person name="Sun Q."/>
            <person name="Ohkuma M."/>
        </authorList>
    </citation>
    <scope>NUCLEOTIDE SEQUENCE</scope>
    <source>
        <strain evidence="2">JCM 4637</strain>
    </source>
</reference>
<comment type="caution">
    <text evidence="2">The sequence shown here is derived from an EMBL/GenBank/DDBJ whole genome shotgun (WGS) entry which is preliminary data.</text>
</comment>
<dbReference type="Proteomes" id="UP000638353">
    <property type="component" value="Unassembled WGS sequence"/>
</dbReference>
<keyword evidence="1" id="KW-1133">Transmembrane helix</keyword>
<dbReference type="EMBL" id="BMVC01000015">
    <property type="protein sequence ID" value="GHD09730.1"/>
    <property type="molecule type" value="Genomic_DNA"/>
</dbReference>
<gene>
    <name evidence="2" type="ORF">GCM10010334_64350</name>
</gene>
<accession>A0A918X442</accession>
<reference evidence="2" key="1">
    <citation type="journal article" date="2014" name="Int. J. Syst. Evol. Microbiol.">
        <title>Complete genome sequence of Corynebacterium casei LMG S-19264T (=DSM 44701T), isolated from a smear-ripened cheese.</title>
        <authorList>
            <consortium name="US DOE Joint Genome Institute (JGI-PGF)"/>
            <person name="Walter F."/>
            <person name="Albersmeier A."/>
            <person name="Kalinowski J."/>
            <person name="Ruckert C."/>
        </authorList>
    </citation>
    <scope>NUCLEOTIDE SEQUENCE</scope>
    <source>
        <strain evidence="2">JCM 4637</strain>
    </source>
</reference>
<dbReference type="Pfam" id="PF10990">
    <property type="entry name" value="DUF2809"/>
    <property type="match status" value="1"/>
</dbReference>
<name>A0A918X442_9ACTN</name>
<evidence type="ECO:0000313" key="3">
    <source>
        <dbReference type="Proteomes" id="UP000638353"/>
    </source>
</evidence>
<keyword evidence="1" id="KW-0812">Transmembrane</keyword>
<sequence length="140" mass="14765">MRVRLYALGAAAITIAAALGVRAVFSGSFAKYAGDALYTVLLYALVVAVAPRGRPVVAAAVALGISWAVEFGQLTAVPAQLSARSGLLRLVFGSTFNAPDLFWYVVGAAGAYGVHRWWLKRDRARLSGAYPNRPLSGPLS</sequence>
<organism evidence="2 3">
    <name type="scientific">Streptomyces finlayi</name>
    <dbReference type="NCBI Taxonomy" id="67296"/>
    <lineage>
        <taxon>Bacteria</taxon>
        <taxon>Bacillati</taxon>
        <taxon>Actinomycetota</taxon>
        <taxon>Actinomycetes</taxon>
        <taxon>Kitasatosporales</taxon>
        <taxon>Streptomycetaceae</taxon>
        <taxon>Streptomyces</taxon>
    </lineage>
</organism>
<proteinExistence type="predicted"/>
<feature type="transmembrane region" description="Helical" evidence="1">
    <location>
        <begin position="57"/>
        <end position="81"/>
    </location>
</feature>
<feature type="transmembrane region" description="Helical" evidence="1">
    <location>
        <begin position="33"/>
        <end position="50"/>
    </location>
</feature>
<feature type="transmembrane region" description="Helical" evidence="1">
    <location>
        <begin position="101"/>
        <end position="119"/>
    </location>
</feature>
<keyword evidence="1" id="KW-0472">Membrane</keyword>
<protein>
    <submittedName>
        <fullName evidence="2">Membrane protein</fullName>
    </submittedName>
</protein>
<dbReference type="InterPro" id="IPR021257">
    <property type="entry name" value="DUF2809"/>
</dbReference>